<evidence type="ECO:0000313" key="1">
    <source>
        <dbReference type="EMBL" id="KAL0526807.1"/>
    </source>
</evidence>
<proteinExistence type="predicted"/>
<protein>
    <submittedName>
        <fullName evidence="1">Uncharacterized protein</fullName>
    </submittedName>
</protein>
<comment type="caution">
    <text evidence="1">The sequence shown here is derived from an EMBL/GenBank/DDBJ whole genome shotgun (WGS) entry which is preliminary data.</text>
</comment>
<sequence length="14" mass="1592">YHVSFDYAPSHGIV</sequence>
<name>A0AAW3BZN3_9TRYP</name>
<dbReference type="Proteomes" id="UP001501274">
    <property type="component" value="Unassembled WGS sequence"/>
</dbReference>
<evidence type="ECO:0000313" key="2">
    <source>
        <dbReference type="Proteomes" id="UP001501274"/>
    </source>
</evidence>
<reference evidence="1 2" key="1">
    <citation type="submission" date="2024-02" db="EMBL/GenBank/DDBJ databases">
        <title>FIRST GENOME SEQUENCES OF Leishmania (Viannia) shawi, Leishmania (Viannia) lindenbergi AND Leishmania (Viannia) utingensis.</title>
        <authorList>
            <person name="Resadore F."/>
            <person name="Custodio M.G.F."/>
            <person name="Boite M.C."/>
            <person name="Cupolillo E."/>
            <person name="Ferreira G.E.M."/>
        </authorList>
    </citation>
    <scope>NUCLEOTIDE SEQUENCE [LARGE SCALE GENOMIC DNA]</scope>
    <source>
        <strain evidence="1 2">MDAS/BR/1979/M5533</strain>
    </source>
</reference>
<feature type="non-terminal residue" evidence="1">
    <location>
        <position position="1"/>
    </location>
</feature>
<gene>
    <name evidence="1" type="ORF">Q4I28_002675</name>
</gene>
<keyword evidence="2" id="KW-1185">Reference proteome</keyword>
<accession>A0AAW3BZN3</accession>
<dbReference type="EMBL" id="JBAMZN010000019">
    <property type="protein sequence ID" value="KAL0526807.1"/>
    <property type="molecule type" value="Genomic_DNA"/>
</dbReference>
<organism evidence="1 2">
    <name type="scientific">Leishmania naiffi</name>
    <dbReference type="NCBI Taxonomy" id="5678"/>
    <lineage>
        <taxon>Eukaryota</taxon>
        <taxon>Discoba</taxon>
        <taxon>Euglenozoa</taxon>
        <taxon>Kinetoplastea</taxon>
        <taxon>Metakinetoplastina</taxon>
        <taxon>Trypanosomatida</taxon>
        <taxon>Trypanosomatidae</taxon>
        <taxon>Leishmaniinae</taxon>
        <taxon>Leishmania</taxon>
        <taxon>Leishmania naiffi species complex</taxon>
    </lineage>
</organism>